<keyword evidence="4 8" id="KW-0067">ATP-binding</keyword>
<evidence type="ECO:0000259" key="9">
    <source>
        <dbReference type="Pfam" id="PF01425"/>
    </source>
</evidence>
<keyword evidence="10" id="KW-0808">Transferase</keyword>
<dbReference type="PANTHER" id="PTHR11895">
    <property type="entry name" value="TRANSAMIDASE"/>
    <property type="match status" value="1"/>
</dbReference>
<keyword evidence="3 8" id="KW-0547">Nucleotide-binding</keyword>
<dbReference type="Pfam" id="PF01425">
    <property type="entry name" value="Amidase"/>
    <property type="match status" value="1"/>
</dbReference>
<evidence type="ECO:0000256" key="6">
    <source>
        <dbReference type="ARBA" id="ARBA00025295"/>
    </source>
</evidence>
<evidence type="ECO:0000256" key="2">
    <source>
        <dbReference type="ARBA" id="ARBA00022598"/>
    </source>
</evidence>
<evidence type="ECO:0000256" key="8">
    <source>
        <dbReference type="HAMAP-Rule" id="MF_00120"/>
    </source>
</evidence>
<dbReference type="GO" id="GO:0030956">
    <property type="term" value="C:glutamyl-tRNA(Gln) amidotransferase complex"/>
    <property type="evidence" value="ECO:0007669"/>
    <property type="project" value="InterPro"/>
</dbReference>
<comment type="function">
    <text evidence="6 8">Allows the formation of correctly charged Gln-tRNA(Gln) through the transamidation of misacylated Glu-tRNA(Gln) in organisms which lack glutaminyl-tRNA synthetase. The reaction takes place in the presence of glutamine and ATP through an activated gamma-phospho-Glu-tRNA(Gln).</text>
</comment>
<evidence type="ECO:0000256" key="1">
    <source>
        <dbReference type="ARBA" id="ARBA00008069"/>
    </source>
</evidence>
<dbReference type="PROSITE" id="PS00571">
    <property type="entry name" value="AMIDASES"/>
    <property type="match status" value="1"/>
</dbReference>
<dbReference type="InterPro" id="IPR000120">
    <property type="entry name" value="Amidase"/>
</dbReference>
<dbReference type="InterPro" id="IPR020556">
    <property type="entry name" value="Amidase_CS"/>
</dbReference>
<comment type="similarity">
    <text evidence="1 8">Belongs to the amidase family. GatA subfamily.</text>
</comment>
<dbReference type="NCBIfam" id="TIGR00132">
    <property type="entry name" value="gatA"/>
    <property type="match status" value="1"/>
</dbReference>
<dbReference type="SUPFAM" id="SSF75304">
    <property type="entry name" value="Amidase signature (AS) enzymes"/>
    <property type="match status" value="1"/>
</dbReference>
<feature type="active site" description="Charge relay system" evidence="8">
    <location>
        <position position="79"/>
    </location>
</feature>
<sequence>MSELWRLTAHEAHEGLRRREFTSVELTESVLERVARVEPTINAYITLTAELALEQAREADAKLAAGTATPLTGIPVGVKDLIVTKGVRTTAGSKMLENFIPPYDSHVYENLRRAGAVMIGKCNMDEFAMGSSTEHSAFGPTRNPWNPELVPGGSSGGSAAAVAAGECLVALGSDTGGSIRQPAALCGQVGLDPTYGRVSRYGIIAFGSSLDQVGPIGRDVEDVATMLDCIGGHDPRDSTTNPEPMPDLRHYLGRDIRGIRIGVPKEYFISGMEPGVAARIEEALALFESLGAVVDREVSLPSTEHALAVYYLIAPSEASANLARYDGVKYGFSDRSAPTMWENMEQTRAKGFGNEVKRRIMLGTYALSAGYYDAYYLKAQKVRTIISREFAEAFQKFDVLVTPTSPTVAFRLGAKVDDPFAMYLNDIYTLPASVAGLPAISVPCGFSDGLPVGMQIIGNFFDEGRILQVAHAYEQASGYRNLLAPVD</sequence>
<evidence type="ECO:0000256" key="5">
    <source>
        <dbReference type="ARBA" id="ARBA00022917"/>
    </source>
</evidence>
<dbReference type="PIRSF" id="PIRSF001221">
    <property type="entry name" value="Amidase_fungi"/>
    <property type="match status" value="1"/>
</dbReference>
<protein>
    <recommendedName>
        <fullName evidence="8">Glutamyl-tRNA(Gln) amidotransferase subunit A</fullName>
        <shortName evidence="8">Glu-ADT subunit A</shortName>
        <ecNumber evidence="8">6.3.5.7</ecNumber>
    </recommendedName>
</protein>
<dbReference type="EMBL" id="PDJQ01000001">
    <property type="protein sequence ID" value="PFG74326.1"/>
    <property type="molecule type" value="Genomic_DNA"/>
</dbReference>
<feature type="domain" description="Amidase" evidence="9">
    <location>
        <begin position="25"/>
        <end position="467"/>
    </location>
</feature>
<dbReference type="GO" id="GO:0005524">
    <property type="term" value="F:ATP binding"/>
    <property type="evidence" value="ECO:0007669"/>
    <property type="project" value="UniProtKB-KW"/>
</dbReference>
<dbReference type="Gene3D" id="3.90.1300.10">
    <property type="entry name" value="Amidase signature (AS) domain"/>
    <property type="match status" value="1"/>
</dbReference>
<dbReference type="AlphaFoldDB" id="A0A2A9HH88"/>
<keyword evidence="5 8" id="KW-0648">Protein biosynthesis</keyword>
<evidence type="ECO:0000256" key="7">
    <source>
        <dbReference type="ARBA" id="ARBA00047407"/>
    </source>
</evidence>
<dbReference type="HAMAP" id="MF_00120">
    <property type="entry name" value="GatA"/>
    <property type="match status" value="1"/>
</dbReference>
<dbReference type="GO" id="GO:0050567">
    <property type="term" value="F:glutaminyl-tRNA synthase (glutamine-hydrolyzing) activity"/>
    <property type="evidence" value="ECO:0007669"/>
    <property type="project" value="UniProtKB-UniRule"/>
</dbReference>
<evidence type="ECO:0000256" key="4">
    <source>
        <dbReference type="ARBA" id="ARBA00022840"/>
    </source>
</evidence>
<name>A0A2A9HH88_TEPT2</name>
<evidence type="ECO:0000313" key="11">
    <source>
        <dbReference type="Proteomes" id="UP000223071"/>
    </source>
</evidence>
<comment type="caution">
    <text evidence="10">The sequence shown here is derived from an EMBL/GenBank/DDBJ whole genome shotgun (WGS) entry which is preliminary data.</text>
</comment>
<keyword evidence="2 8" id="KW-0436">Ligase</keyword>
<dbReference type="GO" id="GO:0016740">
    <property type="term" value="F:transferase activity"/>
    <property type="evidence" value="ECO:0007669"/>
    <property type="project" value="UniProtKB-KW"/>
</dbReference>
<keyword evidence="11" id="KW-1185">Reference proteome</keyword>
<dbReference type="GO" id="GO:0006412">
    <property type="term" value="P:translation"/>
    <property type="evidence" value="ECO:0007669"/>
    <property type="project" value="UniProtKB-UniRule"/>
</dbReference>
<dbReference type="InterPro" id="IPR036928">
    <property type="entry name" value="AS_sf"/>
</dbReference>
<dbReference type="InterPro" id="IPR023631">
    <property type="entry name" value="Amidase_dom"/>
</dbReference>
<comment type="subunit">
    <text evidence="8">Heterotrimer of A, B and C subunits.</text>
</comment>
<gene>
    <name evidence="8" type="primary">gatA</name>
    <name evidence="10" type="ORF">A9A59_1545</name>
</gene>
<evidence type="ECO:0000313" key="10">
    <source>
        <dbReference type="EMBL" id="PFG74326.1"/>
    </source>
</evidence>
<feature type="active site" description="Charge relay system" evidence="8">
    <location>
        <position position="154"/>
    </location>
</feature>
<dbReference type="PANTHER" id="PTHR11895:SF151">
    <property type="entry name" value="GLUTAMYL-TRNA(GLN) AMIDOTRANSFERASE SUBUNIT A"/>
    <property type="match status" value="1"/>
</dbReference>
<organism evidence="10 11">
    <name type="scientific">Tepidiforma thermophila (strain KCTC 52669 / CGMCC 1.13589 / G233)</name>
    <dbReference type="NCBI Taxonomy" id="2761530"/>
    <lineage>
        <taxon>Bacteria</taxon>
        <taxon>Bacillati</taxon>
        <taxon>Chloroflexota</taxon>
        <taxon>Tepidiformia</taxon>
        <taxon>Tepidiformales</taxon>
        <taxon>Tepidiformaceae</taxon>
        <taxon>Tepidiforma</taxon>
    </lineage>
</organism>
<evidence type="ECO:0000256" key="3">
    <source>
        <dbReference type="ARBA" id="ARBA00022741"/>
    </source>
</evidence>
<reference evidence="10 11" key="1">
    <citation type="submission" date="2017-09" db="EMBL/GenBank/DDBJ databases">
        <title>Sequencing the genomes of two abundant thermophiles in Great Basin hot springs: Thermocrinis jamiesonii and novel Chloroflexi Thermoflexus hugenholtzii.</title>
        <authorList>
            <person name="Hedlund B."/>
        </authorList>
    </citation>
    <scope>NUCLEOTIDE SEQUENCE [LARGE SCALE GENOMIC DNA]</scope>
    <source>
        <strain evidence="10 11">G233</strain>
    </source>
</reference>
<proteinExistence type="inferred from homology"/>
<comment type="catalytic activity">
    <reaction evidence="7 8">
        <text>L-glutamyl-tRNA(Gln) + L-glutamine + ATP + H2O = L-glutaminyl-tRNA(Gln) + L-glutamate + ADP + phosphate + H(+)</text>
        <dbReference type="Rhea" id="RHEA:17521"/>
        <dbReference type="Rhea" id="RHEA-COMP:9681"/>
        <dbReference type="Rhea" id="RHEA-COMP:9684"/>
        <dbReference type="ChEBI" id="CHEBI:15377"/>
        <dbReference type="ChEBI" id="CHEBI:15378"/>
        <dbReference type="ChEBI" id="CHEBI:29985"/>
        <dbReference type="ChEBI" id="CHEBI:30616"/>
        <dbReference type="ChEBI" id="CHEBI:43474"/>
        <dbReference type="ChEBI" id="CHEBI:58359"/>
        <dbReference type="ChEBI" id="CHEBI:78520"/>
        <dbReference type="ChEBI" id="CHEBI:78521"/>
        <dbReference type="ChEBI" id="CHEBI:456216"/>
        <dbReference type="EC" id="6.3.5.7"/>
    </reaction>
</comment>
<accession>A0A2A9HH88</accession>
<dbReference type="Proteomes" id="UP000223071">
    <property type="component" value="Unassembled WGS sequence"/>
</dbReference>
<dbReference type="EC" id="6.3.5.7" evidence="8"/>
<dbReference type="InterPro" id="IPR004412">
    <property type="entry name" value="GatA"/>
</dbReference>
<feature type="active site" description="Acyl-ester intermediate" evidence="8">
    <location>
        <position position="178"/>
    </location>
</feature>
<dbReference type="RefSeq" id="WP_098503719.1">
    <property type="nucleotide sequence ID" value="NZ_PDJQ01000001.1"/>
</dbReference>